<dbReference type="AlphaFoldDB" id="A0ABD2C9S2"/>
<feature type="non-terminal residue" evidence="11">
    <location>
        <position position="1"/>
    </location>
</feature>
<keyword evidence="8" id="KW-0675">Receptor</keyword>
<dbReference type="GO" id="GO:0007608">
    <property type="term" value="P:sensory perception of smell"/>
    <property type="evidence" value="ECO:0007669"/>
    <property type="project" value="UniProtKB-KW"/>
</dbReference>
<dbReference type="Proteomes" id="UP001607302">
    <property type="component" value="Unassembled WGS sequence"/>
</dbReference>
<dbReference type="PANTHER" id="PTHR21137">
    <property type="entry name" value="ODORANT RECEPTOR"/>
    <property type="match status" value="1"/>
</dbReference>
<dbReference type="GO" id="GO:0005886">
    <property type="term" value="C:plasma membrane"/>
    <property type="evidence" value="ECO:0007669"/>
    <property type="project" value="UniProtKB-SubCell"/>
</dbReference>
<keyword evidence="7 10" id="KW-0472">Membrane</keyword>
<keyword evidence="6 10" id="KW-1133">Transmembrane helix</keyword>
<comment type="caution">
    <text evidence="11">The sequence shown here is derived from an EMBL/GenBank/DDBJ whole genome shotgun (WGS) entry which is preliminary data.</text>
</comment>
<sequence>SLARLEKVYIFTFLIYFCLLWCTLYSYCYVGQCLIEECDAIYRCDWYELSTINLKSLRICMVRARKPLQLTDAKFGVVSSCTFTDIVKTSMAYLSVVRTFTQTKE</sequence>
<keyword evidence="4 10" id="KW-0812">Transmembrane</keyword>
<evidence type="ECO:0000256" key="3">
    <source>
        <dbReference type="ARBA" id="ARBA00022606"/>
    </source>
</evidence>
<keyword evidence="12" id="KW-1185">Reference proteome</keyword>
<dbReference type="EMBL" id="JAUDFV010000015">
    <property type="protein sequence ID" value="KAL2741494.1"/>
    <property type="molecule type" value="Genomic_DNA"/>
</dbReference>
<protein>
    <submittedName>
        <fullName evidence="11">Odorant receptor 13a-like</fullName>
    </submittedName>
</protein>
<accession>A0ABD2C9S2</accession>
<proteinExistence type="predicted"/>
<keyword evidence="3" id="KW-0716">Sensory transduction</keyword>
<evidence type="ECO:0000313" key="12">
    <source>
        <dbReference type="Proteomes" id="UP001607302"/>
    </source>
</evidence>
<evidence type="ECO:0000256" key="1">
    <source>
        <dbReference type="ARBA" id="ARBA00004651"/>
    </source>
</evidence>
<reference evidence="11 12" key="1">
    <citation type="journal article" date="2024" name="Ann. Entomol. Soc. Am.">
        <title>Genomic analyses of the southern and eastern yellowjacket wasps (Hymenoptera: Vespidae) reveal evolutionary signatures of social life.</title>
        <authorList>
            <person name="Catto M.A."/>
            <person name="Caine P.B."/>
            <person name="Orr S.E."/>
            <person name="Hunt B.G."/>
            <person name="Goodisman M.A.D."/>
        </authorList>
    </citation>
    <scope>NUCLEOTIDE SEQUENCE [LARGE SCALE GENOMIC DNA]</scope>
    <source>
        <strain evidence="11">233</strain>
        <tissue evidence="11">Head and thorax</tissue>
    </source>
</reference>
<evidence type="ECO:0000256" key="6">
    <source>
        <dbReference type="ARBA" id="ARBA00022989"/>
    </source>
</evidence>
<evidence type="ECO:0000313" key="11">
    <source>
        <dbReference type="EMBL" id="KAL2741494.1"/>
    </source>
</evidence>
<dbReference type="Pfam" id="PF02949">
    <property type="entry name" value="7tm_6"/>
    <property type="match status" value="1"/>
</dbReference>
<keyword evidence="2" id="KW-1003">Cell membrane</keyword>
<evidence type="ECO:0000256" key="4">
    <source>
        <dbReference type="ARBA" id="ARBA00022692"/>
    </source>
</evidence>
<evidence type="ECO:0000256" key="9">
    <source>
        <dbReference type="ARBA" id="ARBA00023224"/>
    </source>
</evidence>
<keyword evidence="5" id="KW-0552">Olfaction</keyword>
<evidence type="ECO:0000256" key="7">
    <source>
        <dbReference type="ARBA" id="ARBA00023136"/>
    </source>
</evidence>
<dbReference type="GO" id="GO:0007165">
    <property type="term" value="P:signal transduction"/>
    <property type="evidence" value="ECO:0007669"/>
    <property type="project" value="UniProtKB-KW"/>
</dbReference>
<feature type="transmembrane region" description="Helical" evidence="10">
    <location>
        <begin position="7"/>
        <end position="27"/>
    </location>
</feature>
<organism evidence="11 12">
    <name type="scientific">Vespula squamosa</name>
    <name type="common">Southern yellow jacket</name>
    <name type="synonym">Wasp</name>
    <dbReference type="NCBI Taxonomy" id="30214"/>
    <lineage>
        <taxon>Eukaryota</taxon>
        <taxon>Metazoa</taxon>
        <taxon>Ecdysozoa</taxon>
        <taxon>Arthropoda</taxon>
        <taxon>Hexapoda</taxon>
        <taxon>Insecta</taxon>
        <taxon>Pterygota</taxon>
        <taxon>Neoptera</taxon>
        <taxon>Endopterygota</taxon>
        <taxon>Hymenoptera</taxon>
        <taxon>Apocrita</taxon>
        <taxon>Aculeata</taxon>
        <taxon>Vespoidea</taxon>
        <taxon>Vespidae</taxon>
        <taxon>Vespinae</taxon>
        <taxon>Vespula</taxon>
    </lineage>
</organism>
<evidence type="ECO:0000256" key="10">
    <source>
        <dbReference type="SAM" id="Phobius"/>
    </source>
</evidence>
<evidence type="ECO:0000256" key="8">
    <source>
        <dbReference type="ARBA" id="ARBA00023170"/>
    </source>
</evidence>
<keyword evidence="9" id="KW-0807">Transducer</keyword>
<dbReference type="PANTHER" id="PTHR21137:SF35">
    <property type="entry name" value="ODORANT RECEPTOR 19A-RELATED"/>
    <property type="match status" value="1"/>
</dbReference>
<gene>
    <name evidence="11" type="ORF">V1478_000125</name>
</gene>
<evidence type="ECO:0000256" key="5">
    <source>
        <dbReference type="ARBA" id="ARBA00022725"/>
    </source>
</evidence>
<evidence type="ECO:0000256" key="2">
    <source>
        <dbReference type="ARBA" id="ARBA00022475"/>
    </source>
</evidence>
<name>A0ABD2C9S2_VESSQ</name>
<dbReference type="InterPro" id="IPR004117">
    <property type="entry name" value="7tm6_olfct_rcpt"/>
</dbReference>
<comment type="subcellular location">
    <subcellularLocation>
        <location evidence="1">Cell membrane</location>
        <topology evidence="1">Multi-pass membrane protein</topology>
    </subcellularLocation>
</comment>